<protein>
    <recommendedName>
        <fullName evidence="3">Methyltransferase type 11 domain-containing protein</fullName>
    </recommendedName>
</protein>
<dbReference type="Proteomes" id="UP000193827">
    <property type="component" value="Unassembled WGS sequence"/>
</dbReference>
<gene>
    <name evidence="1" type="ORF">PEL8287_02220</name>
</gene>
<evidence type="ECO:0000313" key="1">
    <source>
        <dbReference type="EMBL" id="SLN43986.1"/>
    </source>
</evidence>
<dbReference type="InterPro" id="IPR029063">
    <property type="entry name" value="SAM-dependent_MTases_sf"/>
</dbReference>
<dbReference type="SUPFAM" id="SSF53335">
    <property type="entry name" value="S-adenosyl-L-methionine-dependent methyltransferases"/>
    <property type="match status" value="1"/>
</dbReference>
<dbReference type="OrthoDB" id="9133362at2"/>
<sequence length="252" mass="28400">MGQTSLPNMDIDSWRERSAEEVNFWENWIFTEGSRWPQEYKRRTDPTTPMAKEVENFLDGLGLPADRTVKILDIGAGPLSFIGTNSEKYTIDLTVVDPLAEEYNRLLDQKNVTGVPRPERGYFETATTQFGAEAFDLVWSRNSLDHALDPVLGLFNLLNVCRIGGGLLLSFHPNEAEGGNYAGLHQWNLDYRDGEVVLSQKDRMVSLMPLLQQQKIVSISQPEKTQKKAGKGRVNIKVEKIVECNLSQCLIA</sequence>
<name>A0A1Y5SMA9_9RHOB</name>
<proteinExistence type="predicted"/>
<organism evidence="1 2">
    <name type="scientific">Roseovarius litorisediminis</name>
    <dbReference type="NCBI Taxonomy" id="1312363"/>
    <lineage>
        <taxon>Bacteria</taxon>
        <taxon>Pseudomonadati</taxon>
        <taxon>Pseudomonadota</taxon>
        <taxon>Alphaproteobacteria</taxon>
        <taxon>Rhodobacterales</taxon>
        <taxon>Roseobacteraceae</taxon>
        <taxon>Roseovarius</taxon>
    </lineage>
</organism>
<dbReference type="RefSeq" id="WP_139837771.1">
    <property type="nucleotide sequence ID" value="NZ_FWFL01000005.1"/>
</dbReference>
<evidence type="ECO:0008006" key="3">
    <source>
        <dbReference type="Google" id="ProtNLM"/>
    </source>
</evidence>
<dbReference type="EMBL" id="FWFL01000005">
    <property type="protein sequence ID" value="SLN43986.1"/>
    <property type="molecule type" value="Genomic_DNA"/>
</dbReference>
<keyword evidence="2" id="KW-1185">Reference proteome</keyword>
<dbReference type="AlphaFoldDB" id="A0A1Y5SMA9"/>
<dbReference type="Gene3D" id="3.40.50.150">
    <property type="entry name" value="Vaccinia Virus protein VP39"/>
    <property type="match status" value="1"/>
</dbReference>
<evidence type="ECO:0000313" key="2">
    <source>
        <dbReference type="Proteomes" id="UP000193827"/>
    </source>
</evidence>
<reference evidence="1 2" key="1">
    <citation type="submission" date="2017-03" db="EMBL/GenBank/DDBJ databases">
        <authorList>
            <person name="Afonso C.L."/>
            <person name="Miller P.J."/>
            <person name="Scott M.A."/>
            <person name="Spackman E."/>
            <person name="Goraichik I."/>
            <person name="Dimitrov K.M."/>
            <person name="Suarez D.L."/>
            <person name="Swayne D.E."/>
        </authorList>
    </citation>
    <scope>NUCLEOTIDE SEQUENCE [LARGE SCALE GENOMIC DNA]</scope>
    <source>
        <strain evidence="1 2">CECT 8287</strain>
    </source>
</reference>
<accession>A0A1Y5SMA9</accession>